<dbReference type="Gene3D" id="3.40.50.300">
    <property type="entry name" value="P-loop containing nucleotide triphosphate hydrolases"/>
    <property type="match status" value="1"/>
</dbReference>
<feature type="region of interest" description="Disordered" evidence="1">
    <location>
        <begin position="251"/>
        <end position="271"/>
    </location>
</feature>
<dbReference type="Pfam" id="PF00685">
    <property type="entry name" value="Sulfotransfer_1"/>
    <property type="match status" value="1"/>
</dbReference>
<evidence type="ECO:0000256" key="1">
    <source>
        <dbReference type="SAM" id="MobiDB-lite"/>
    </source>
</evidence>
<comment type="caution">
    <text evidence="3">The sequence shown here is derived from an EMBL/GenBank/DDBJ whole genome shotgun (WGS) entry which is preliminary data.</text>
</comment>
<proteinExistence type="predicted"/>
<dbReference type="InterPro" id="IPR000863">
    <property type="entry name" value="Sulfotransferase_dom"/>
</dbReference>
<evidence type="ECO:0000313" key="3">
    <source>
        <dbReference type="EMBL" id="KAL3756139.1"/>
    </source>
</evidence>
<dbReference type="InterPro" id="IPR027417">
    <property type="entry name" value="P-loop_NTPase"/>
</dbReference>
<reference evidence="3 4" key="1">
    <citation type="submission" date="2024-10" db="EMBL/GenBank/DDBJ databases">
        <title>Updated reference genomes for cyclostephanoid diatoms.</title>
        <authorList>
            <person name="Roberts W.R."/>
            <person name="Alverson A.J."/>
        </authorList>
    </citation>
    <scope>NUCLEOTIDE SEQUENCE [LARGE SCALE GENOMIC DNA]</scope>
    <source>
        <strain evidence="3 4">AJA232-27</strain>
    </source>
</reference>
<feature type="compositionally biased region" description="Basic and acidic residues" evidence="1">
    <location>
        <begin position="255"/>
        <end position="265"/>
    </location>
</feature>
<name>A0ABD3LWL4_9STRA</name>
<dbReference type="SUPFAM" id="SSF52540">
    <property type="entry name" value="P-loop containing nucleoside triphosphate hydrolases"/>
    <property type="match status" value="1"/>
</dbReference>
<feature type="region of interest" description="Disordered" evidence="1">
    <location>
        <begin position="174"/>
        <end position="222"/>
    </location>
</feature>
<evidence type="ECO:0000313" key="4">
    <source>
        <dbReference type="Proteomes" id="UP001530293"/>
    </source>
</evidence>
<dbReference type="Proteomes" id="UP001530293">
    <property type="component" value="Unassembled WGS sequence"/>
</dbReference>
<gene>
    <name evidence="3" type="ORF">ACHAWU_005643</name>
</gene>
<sequence length="487" mass="55367">MTIKIHSPYKEEKSTTSQSFSFMSSSAKLGLMIFLALLGSLNFRANSGVISRRKSLQIAETKKSVTLNVPSSHVAAVHDGDDDQLNESSESSASSYDLLDEEMRRLLQERNKVGAKRGKVAWLMSFPNSGTSFTSLLVRVASSSTAATNYGMETRVGADGMSVPIYDWSVEGPYWMHPPSEEEEDGGDSSSSRPSKKQKGDSTSSRSNELPPPSSSILTKTHCGGRCASCPPDKYLETIPSFLQMCLSGSRKVPSNKERPPDKTTKSSSSSIQYKKHYVTYHPAVVERAIHIIRNPFDNLVSRFHHEQKEYKKKNRTSWTDLYSNDVAGFKKWCVDVDSMAEIEFDNIDWKLYGYNPTSILHDYRGVSCHAEFFRYAQWHILANNVVELLEMPVLYVHYEEYAKDINGLTDRILNFLNLDREEEELPTFHSNKDYSEYFTREERASASEFMRRLVDAKNSHVARELLERYWVEYDFKKLAAETGSIE</sequence>
<organism evidence="3 4">
    <name type="scientific">Discostella pseudostelligera</name>
    <dbReference type="NCBI Taxonomy" id="259834"/>
    <lineage>
        <taxon>Eukaryota</taxon>
        <taxon>Sar</taxon>
        <taxon>Stramenopiles</taxon>
        <taxon>Ochrophyta</taxon>
        <taxon>Bacillariophyta</taxon>
        <taxon>Coscinodiscophyceae</taxon>
        <taxon>Thalassiosirophycidae</taxon>
        <taxon>Stephanodiscales</taxon>
        <taxon>Stephanodiscaceae</taxon>
        <taxon>Discostella</taxon>
    </lineage>
</organism>
<feature type="domain" description="Sulfotransferase" evidence="2">
    <location>
        <begin position="289"/>
        <end position="432"/>
    </location>
</feature>
<keyword evidence="4" id="KW-1185">Reference proteome</keyword>
<dbReference type="AlphaFoldDB" id="A0ABD3LWL4"/>
<dbReference type="EMBL" id="JALLBG020000313">
    <property type="protein sequence ID" value="KAL3756139.1"/>
    <property type="molecule type" value="Genomic_DNA"/>
</dbReference>
<accession>A0ABD3LWL4</accession>
<protein>
    <recommendedName>
        <fullName evidence="2">Sulfotransferase domain-containing protein</fullName>
    </recommendedName>
</protein>
<evidence type="ECO:0000259" key="2">
    <source>
        <dbReference type="Pfam" id="PF00685"/>
    </source>
</evidence>